<evidence type="ECO:0000256" key="8">
    <source>
        <dbReference type="RuleBase" id="RU000607"/>
    </source>
</evidence>
<dbReference type="PROSITE" id="PS00534">
    <property type="entry name" value="FERROCHELATASE"/>
    <property type="match status" value="1"/>
</dbReference>
<dbReference type="NCBIfam" id="NF009095">
    <property type="entry name" value="PRK12435.1"/>
    <property type="match status" value="1"/>
</dbReference>
<feature type="binding site" evidence="7">
    <location>
        <position position="54"/>
    </location>
    <ligand>
        <name>Fe-coproporphyrin III</name>
        <dbReference type="ChEBI" id="CHEBI:68438"/>
    </ligand>
</feature>
<dbReference type="EC" id="4.99.1.9" evidence="7"/>
<evidence type="ECO:0000256" key="3">
    <source>
        <dbReference type="ARBA" id="ARBA00023133"/>
    </source>
</evidence>
<dbReference type="Gene3D" id="3.40.50.1400">
    <property type="match status" value="2"/>
</dbReference>
<evidence type="ECO:0000256" key="7">
    <source>
        <dbReference type="HAMAP-Rule" id="MF_00323"/>
    </source>
</evidence>
<keyword evidence="5 7" id="KW-0627">Porphyrin biosynthesis</keyword>
<dbReference type="InterPro" id="IPR033659">
    <property type="entry name" value="Ferrochelatase_N"/>
</dbReference>
<keyword evidence="7 8" id="KW-0963">Cytoplasm</keyword>
<name>A0ABW2Q3S9_9BACL</name>
<comment type="catalytic activity">
    <reaction evidence="6">
        <text>Fe-coproporphyrin III + 2 H(+) = coproporphyrin III + Fe(2+)</text>
        <dbReference type="Rhea" id="RHEA:49572"/>
        <dbReference type="ChEBI" id="CHEBI:15378"/>
        <dbReference type="ChEBI" id="CHEBI:29033"/>
        <dbReference type="ChEBI" id="CHEBI:68438"/>
        <dbReference type="ChEBI" id="CHEBI:131725"/>
        <dbReference type="EC" id="4.99.1.9"/>
    </reaction>
    <physiologicalReaction direction="right-to-left" evidence="6">
        <dbReference type="Rhea" id="RHEA:49574"/>
    </physiologicalReaction>
</comment>
<dbReference type="InterPro" id="IPR001015">
    <property type="entry name" value="Ferrochelatase"/>
</dbReference>
<dbReference type="InterPro" id="IPR033644">
    <property type="entry name" value="Ferrochelatase_C"/>
</dbReference>
<evidence type="ECO:0000313" key="9">
    <source>
        <dbReference type="EMBL" id="MFC7395226.1"/>
    </source>
</evidence>
<sequence>MMRKKIGLLVMAYGTPSSLFEVESYYTHIRHGRKPSASQIEDLKKRYRQIGGISPLAKITRNQAKHLVLKLNHWYDDIRFNLYLGYKHTYPFIEDAVKQMKDDGIEEAISIILAPHYSVYSLKAYNDRAKSMSDKINGPLIHHINSWYDEPKFIGFWANQIKRTQLMINDLSKSMVIFSAHSLPEKILINNDPYPEQLAKTAELIAEKANLKYYSIGWQSAGATEEPWLGPDVQDLTKELYRKHGYTSFIYCPIGFVADHLEVLYDNDFECKAVTEELGVNYFRPRMPNTHLSFIEGLASAVSKKVREINKITVDI</sequence>
<keyword evidence="10" id="KW-1185">Reference proteome</keyword>
<accession>A0ABW2Q3S9</accession>
<dbReference type="CDD" id="cd03411">
    <property type="entry name" value="Ferrochelatase_N"/>
    <property type="match status" value="1"/>
</dbReference>
<dbReference type="HAMAP" id="MF_00323">
    <property type="entry name" value="Ferrochelatase"/>
    <property type="match status" value="1"/>
</dbReference>
<comment type="caution">
    <text evidence="9">The sequence shown here is derived from an EMBL/GenBank/DDBJ whole genome shotgun (WGS) entry which is preliminary data.</text>
</comment>
<keyword evidence="2 7" id="KW-0408">Iron</keyword>
<comment type="subcellular location">
    <subcellularLocation>
        <location evidence="7 8">Cytoplasm</location>
    </subcellularLocation>
</comment>
<dbReference type="SUPFAM" id="SSF53800">
    <property type="entry name" value="Chelatase"/>
    <property type="match status" value="1"/>
</dbReference>
<comment type="function">
    <text evidence="7 8">Involved in coproporphyrin-dependent heme b biosynthesis. Catalyzes the insertion of ferrous iron into coproporphyrin III to form Fe-coproporphyrin III.</text>
</comment>
<dbReference type="PANTHER" id="PTHR11108">
    <property type="entry name" value="FERROCHELATASE"/>
    <property type="match status" value="1"/>
</dbReference>
<dbReference type="CDD" id="cd00419">
    <property type="entry name" value="Ferrochelatase_C"/>
    <property type="match status" value="1"/>
</dbReference>
<comment type="pathway">
    <text evidence="1 7 8">Porphyrin-containing compound metabolism; protoheme biosynthesis.</text>
</comment>
<dbReference type="Proteomes" id="UP001596505">
    <property type="component" value="Unassembled WGS sequence"/>
</dbReference>
<evidence type="ECO:0000256" key="5">
    <source>
        <dbReference type="ARBA" id="ARBA00023244"/>
    </source>
</evidence>
<reference evidence="10" key="1">
    <citation type="journal article" date="2019" name="Int. J. Syst. Evol. Microbiol.">
        <title>The Global Catalogue of Microorganisms (GCM) 10K type strain sequencing project: providing services to taxonomists for standard genome sequencing and annotation.</title>
        <authorList>
            <consortium name="The Broad Institute Genomics Platform"/>
            <consortium name="The Broad Institute Genome Sequencing Center for Infectious Disease"/>
            <person name="Wu L."/>
            <person name="Ma J."/>
        </authorList>
    </citation>
    <scope>NUCLEOTIDE SEQUENCE [LARGE SCALE GENOMIC DNA]</scope>
    <source>
        <strain evidence="10">CGMCC 1.16305</strain>
    </source>
</reference>
<evidence type="ECO:0000256" key="4">
    <source>
        <dbReference type="ARBA" id="ARBA00023239"/>
    </source>
</evidence>
<comment type="similarity">
    <text evidence="7 8">Belongs to the ferrochelatase family.</text>
</comment>
<keyword evidence="7" id="KW-0479">Metal-binding</keyword>
<feature type="binding site" evidence="7">
    <location>
        <position position="125"/>
    </location>
    <ligand>
        <name>Fe-coproporphyrin III</name>
        <dbReference type="ChEBI" id="CHEBI:68438"/>
    </ligand>
</feature>
<dbReference type="RefSeq" id="WP_380969614.1">
    <property type="nucleotide sequence ID" value="NZ_JBHTCO010000043.1"/>
</dbReference>
<keyword evidence="4 7" id="KW-0456">Lyase</keyword>
<feature type="binding site" evidence="7">
    <location>
        <position position="181"/>
    </location>
    <ligand>
        <name>Fe(2+)</name>
        <dbReference type="ChEBI" id="CHEBI:29033"/>
    </ligand>
</feature>
<dbReference type="NCBIfam" id="TIGR00109">
    <property type="entry name" value="hemH"/>
    <property type="match status" value="1"/>
</dbReference>
<organism evidence="9 10">
    <name type="scientific">Scopulibacillus cellulosilyticus</name>
    <dbReference type="NCBI Taxonomy" id="2665665"/>
    <lineage>
        <taxon>Bacteria</taxon>
        <taxon>Bacillati</taxon>
        <taxon>Bacillota</taxon>
        <taxon>Bacilli</taxon>
        <taxon>Bacillales</taxon>
        <taxon>Sporolactobacillaceae</taxon>
        <taxon>Scopulibacillus</taxon>
    </lineage>
</organism>
<proteinExistence type="inferred from homology"/>
<feature type="binding site" evidence="7">
    <location>
        <begin position="46"/>
        <end position="47"/>
    </location>
    <ligand>
        <name>Fe-coproporphyrin III</name>
        <dbReference type="ChEBI" id="CHEBI:68438"/>
    </ligand>
</feature>
<feature type="binding site" evidence="7">
    <location>
        <position position="262"/>
    </location>
    <ligand>
        <name>Fe(2+)</name>
        <dbReference type="ChEBI" id="CHEBI:29033"/>
    </ligand>
</feature>
<feature type="binding site" description="axial binding residue" evidence="7">
    <location>
        <position position="13"/>
    </location>
    <ligand>
        <name>Fe-coproporphyrin III</name>
        <dbReference type="ChEBI" id="CHEBI:68438"/>
    </ligand>
    <ligandPart>
        <name>Fe</name>
        <dbReference type="ChEBI" id="CHEBI:18248"/>
    </ligandPart>
</feature>
<evidence type="ECO:0000256" key="1">
    <source>
        <dbReference type="ARBA" id="ARBA00004744"/>
    </source>
</evidence>
<dbReference type="PANTHER" id="PTHR11108:SF1">
    <property type="entry name" value="FERROCHELATASE, MITOCHONDRIAL"/>
    <property type="match status" value="1"/>
</dbReference>
<evidence type="ECO:0000256" key="2">
    <source>
        <dbReference type="ARBA" id="ARBA00023004"/>
    </source>
</evidence>
<feature type="binding site" evidence="7">
    <location>
        <position position="30"/>
    </location>
    <ligand>
        <name>Fe-coproporphyrin III</name>
        <dbReference type="ChEBI" id="CHEBI:68438"/>
    </ligand>
</feature>
<dbReference type="EMBL" id="JBHTCO010000043">
    <property type="protein sequence ID" value="MFC7395226.1"/>
    <property type="molecule type" value="Genomic_DNA"/>
</dbReference>
<evidence type="ECO:0000256" key="6">
    <source>
        <dbReference type="ARBA" id="ARBA00024536"/>
    </source>
</evidence>
<dbReference type="Pfam" id="PF00762">
    <property type="entry name" value="Ferrochelatase"/>
    <property type="match status" value="1"/>
</dbReference>
<dbReference type="InterPro" id="IPR019772">
    <property type="entry name" value="Ferrochelatase_AS"/>
</dbReference>
<keyword evidence="3 7" id="KW-0350">Heme biosynthesis</keyword>
<evidence type="ECO:0000313" key="10">
    <source>
        <dbReference type="Proteomes" id="UP001596505"/>
    </source>
</evidence>
<gene>
    <name evidence="9" type="primary">hemH</name>
    <name evidence="7" type="synonym">cpfC</name>
    <name evidence="9" type="ORF">ACFQRG_20160</name>
</gene>
<protein>
    <recommendedName>
        <fullName evidence="7">Coproporphyrin III ferrochelatase</fullName>
        <ecNumber evidence="7">4.99.1.9</ecNumber>
    </recommendedName>
</protein>